<proteinExistence type="predicted"/>
<dbReference type="Proteomes" id="UP000676409">
    <property type="component" value="Chromosome"/>
</dbReference>
<dbReference type="AlphaFoldDB" id="A0A975IUS0"/>
<accession>A0A975IUS0</accession>
<reference evidence="2" key="1">
    <citation type="submission" date="2021-04" db="EMBL/GenBank/DDBJ databases">
        <title>The complete genome sequence of Caulobacter sp. S6.</title>
        <authorList>
            <person name="Tang Y."/>
            <person name="Ouyang W."/>
            <person name="Liu Q."/>
            <person name="Huang B."/>
            <person name="Guo Z."/>
            <person name="Lei P."/>
        </authorList>
    </citation>
    <scope>NUCLEOTIDE SEQUENCE</scope>
    <source>
        <strain evidence="2">S6</strain>
    </source>
</reference>
<protein>
    <recommendedName>
        <fullName evidence="4">GcrA cell cycle regulator</fullName>
    </recommendedName>
</protein>
<evidence type="ECO:0000313" key="3">
    <source>
        <dbReference type="Proteomes" id="UP000676409"/>
    </source>
</evidence>
<name>A0A975IUS0_9CAUL</name>
<keyword evidence="3" id="KW-1185">Reference proteome</keyword>
<evidence type="ECO:0000256" key="1">
    <source>
        <dbReference type="SAM" id="MobiDB-lite"/>
    </source>
</evidence>
<organism evidence="2 3">
    <name type="scientific">Phenylobacterium montanum</name>
    <dbReference type="NCBI Taxonomy" id="2823693"/>
    <lineage>
        <taxon>Bacteria</taxon>
        <taxon>Pseudomonadati</taxon>
        <taxon>Pseudomonadota</taxon>
        <taxon>Alphaproteobacteria</taxon>
        <taxon>Caulobacterales</taxon>
        <taxon>Caulobacteraceae</taxon>
        <taxon>Phenylobacterium</taxon>
    </lineage>
</organism>
<evidence type="ECO:0008006" key="4">
    <source>
        <dbReference type="Google" id="ProtNLM"/>
    </source>
</evidence>
<gene>
    <name evidence="2" type="ORF">KCG34_23890</name>
</gene>
<dbReference type="KEGG" id="caul:KCG34_23890"/>
<dbReference type="RefSeq" id="WP_211938086.1">
    <property type="nucleotide sequence ID" value="NZ_CP073078.1"/>
</dbReference>
<dbReference type="Pfam" id="PF07750">
    <property type="entry name" value="GcrA"/>
    <property type="match status" value="1"/>
</dbReference>
<dbReference type="InterPro" id="IPR011681">
    <property type="entry name" value="GcrA"/>
</dbReference>
<dbReference type="EMBL" id="CP073078">
    <property type="protein sequence ID" value="QUD88035.1"/>
    <property type="molecule type" value="Genomic_DNA"/>
</dbReference>
<sequence>MSGPDHLSALGWTPDRVDLLRRHFAVGLTAAESAILLGVSKNAVISKRTRMGLLGGVRLFKAGEAAPQRRGREPRLKLTPTPQFRRLPLPDMDQPPPPAARPKPLAQRERGECAWPLGAAEQEGDWRTLFCCAPVRPGGRYCCAHAARARL</sequence>
<feature type="region of interest" description="Disordered" evidence="1">
    <location>
        <begin position="64"/>
        <end position="108"/>
    </location>
</feature>
<evidence type="ECO:0000313" key="2">
    <source>
        <dbReference type="EMBL" id="QUD88035.1"/>
    </source>
</evidence>